<dbReference type="SMART" id="SM00028">
    <property type="entry name" value="TPR"/>
    <property type="match status" value="6"/>
</dbReference>
<evidence type="ECO:0000256" key="2">
    <source>
        <dbReference type="ARBA" id="ARBA00022803"/>
    </source>
</evidence>
<evidence type="ECO:0000256" key="1">
    <source>
        <dbReference type="ARBA" id="ARBA00022737"/>
    </source>
</evidence>
<dbReference type="EMBL" id="JACGCM010002017">
    <property type="protein sequence ID" value="KAF6146013.1"/>
    <property type="molecule type" value="Genomic_DNA"/>
</dbReference>
<dbReference type="Gene3D" id="1.25.40.10">
    <property type="entry name" value="Tetratricopeptide repeat domain"/>
    <property type="match status" value="2"/>
</dbReference>
<accession>A0A7J7LTP1</accession>
<dbReference type="Proteomes" id="UP000541444">
    <property type="component" value="Unassembled WGS sequence"/>
</dbReference>
<keyword evidence="1" id="KW-0677">Repeat</keyword>
<protein>
    <recommendedName>
        <fullName evidence="6">Nephrocystin-3</fullName>
    </recommendedName>
</protein>
<proteinExistence type="predicted"/>
<evidence type="ECO:0000313" key="4">
    <source>
        <dbReference type="EMBL" id="KAF6146013.1"/>
    </source>
</evidence>
<dbReference type="OrthoDB" id="771227at2759"/>
<evidence type="ECO:0000256" key="3">
    <source>
        <dbReference type="PROSITE-ProRule" id="PRU00339"/>
    </source>
</evidence>
<keyword evidence="5" id="KW-1185">Reference proteome</keyword>
<dbReference type="InterPro" id="IPR019734">
    <property type="entry name" value="TPR_rpt"/>
</dbReference>
<dbReference type="Pfam" id="PF13374">
    <property type="entry name" value="TPR_10"/>
    <property type="match status" value="1"/>
</dbReference>
<keyword evidence="2 3" id="KW-0802">TPR repeat</keyword>
<dbReference type="GO" id="GO:0009507">
    <property type="term" value="C:chloroplast"/>
    <property type="evidence" value="ECO:0007669"/>
    <property type="project" value="TreeGrafter"/>
</dbReference>
<dbReference type="InterPro" id="IPR011990">
    <property type="entry name" value="TPR-like_helical_dom_sf"/>
</dbReference>
<evidence type="ECO:0000313" key="5">
    <source>
        <dbReference type="Proteomes" id="UP000541444"/>
    </source>
</evidence>
<dbReference type="PANTHER" id="PTHR45641">
    <property type="entry name" value="TETRATRICOPEPTIDE REPEAT PROTEIN (AFU_ORTHOLOGUE AFUA_6G03870)"/>
    <property type="match status" value="1"/>
</dbReference>
<feature type="repeat" description="TPR" evidence="3">
    <location>
        <begin position="201"/>
        <end position="234"/>
    </location>
</feature>
<sequence>MAASSLLHSPSHPSRKGQTLSSIYSFHSERNGICFSFNPQQPKCNVKLHAMTHISVTLFRAVRCFKANGSEEMHGSPKAAVVSSSVIASNNLQRSKTLLDCSSNSANTINDLEKQLQELFVDVKIMLKAGNTDGAANLLKANFEAVKAQVEAGAKGMVQAAKIDIIALGYMSMGDYKFVEYLLQMLNEIVGNVKNDEPFLDSVLMHMGSMYTNFGKFEEAMRSYQRGLEILERLFGKTSPYLITPLLGIAKVYTSIRRASKAIDFYKRAVSILEASRGADSEDVVVPLSGLGNLLIKEGRAPEAEVCFDRIVSIYSKLYGENDGRVGMATCSLAHAKCAKGNLDEAIQLYRKGLLAVNNSKYLDIEDEVLEKIRIDLAELLHVAGRECEGRELLEECLLITEKYRGNEHLSSITHILNLATSYSRSKNYPEAERLIRTALQIMKKSTDPLEQSITVPMLHLAVILYNLNRDEEAEHFALEAVRLREEAFGTDSLLVGEALDCLVSIQTRLGKDDTKILILLRRVLSIQEKEFGFENEEVMITLQKIVFYLNRMGKKDEKLLLQRRLSRLRTMYKDKFQS</sequence>
<dbReference type="PROSITE" id="PS50005">
    <property type="entry name" value="TPR"/>
    <property type="match status" value="1"/>
</dbReference>
<name>A0A7J7LTP1_9MAGN</name>
<reference evidence="4 5" key="1">
    <citation type="journal article" date="2020" name="IScience">
        <title>Genome Sequencing of the Endangered Kingdonia uniflora (Circaeasteraceae, Ranunculales) Reveals Potential Mechanisms of Evolutionary Specialization.</title>
        <authorList>
            <person name="Sun Y."/>
            <person name="Deng T."/>
            <person name="Zhang A."/>
            <person name="Moore M.J."/>
            <person name="Landis J.B."/>
            <person name="Lin N."/>
            <person name="Zhang H."/>
            <person name="Zhang X."/>
            <person name="Huang J."/>
            <person name="Zhang X."/>
            <person name="Sun H."/>
            <person name="Wang H."/>
        </authorList>
    </citation>
    <scope>NUCLEOTIDE SEQUENCE [LARGE SCALE GENOMIC DNA]</scope>
    <source>
        <strain evidence="4">TB1705</strain>
        <tissue evidence="4">Leaf</tissue>
    </source>
</reference>
<dbReference type="SUPFAM" id="SSF48452">
    <property type="entry name" value="TPR-like"/>
    <property type="match status" value="1"/>
</dbReference>
<evidence type="ECO:0008006" key="6">
    <source>
        <dbReference type="Google" id="ProtNLM"/>
    </source>
</evidence>
<comment type="caution">
    <text evidence="4">The sequence shown here is derived from an EMBL/GenBank/DDBJ whole genome shotgun (WGS) entry which is preliminary data.</text>
</comment>
<dbReference type="AlphaFoldDB" id="A0A7J7LTP1"/>
<gene>
    <name evidence="4" type="ORF">GIB67_033372</name>
</gene>
<dbReference type="Pfam" id="PF13424">
    <property type="entry name" value="TPR_12"/>
    <property type="match status" value="3"/>
</dbReference>
<dbReference type="PANTHER" id="PTHR45641:SF19">
    <property type="entry name" value="NEPHROCYSTIN-3"/>
    <property type="match status" value="1"/>
</dbReference>
<dbReference type="GO" id="GO:0009658">
    <property type="term" value="P:chloroplast organization"/>
    <property type="evidence" value="ECO:0007669"/>
    <property type="project" value="TreeGrafter"/>
</dbReference>
<organism evidence="4 5">
    <name type="scientific">Kingdonia uniflora</name>
    <dbReference type="NCBI Taxonomy" id="39325"/>
    <lineage>
        <taxon>Eukaryota</taxon>
        <taxon>Viridiplantae</taxon>
        <taxon>Streptophyta</taxon>
        <taxon>Embryophyta</taxon>
        <taxon>Tracheophyta</taxon>
        <taxon>Spermatophyta</taxon>
        <taxon>Magnoliopsida</taxon>
        <taxon>Ranunculales</taxon>
        <taxon>Circaeasteraceae</taxon>
        <taxon>Kingdonia</taxon>
    </lineage>
</organism>